<organism evidence="2 3">
    <name type="scientific">Caenorhabditis nigoni</name>
    <dbReference type="NCBI Taxonomy" id="1611254"/>
    <lineage>
        <taxon>Eukaryota</taxon>
        <taxon>Metazoa</taxon>
        <taxon>Ecdysozoa</taxon>
        <taxon>Nematoda</taxon>
        <taxon>Chromadorea</taxon>
        <taxon>Rhabditida</taxon>
        <taxon>Rhabditina</taxon>
        <taxon>Rhabditomorpha</taxon>
        <taxon>Rhabditoidea</taxon>
        <taxon>Rhabditidae</taxon>
        <taxon>Peloderinae</taxon>
        <taxon>Caenorhabditis</taxon>
    </lineage>
</organism>
<keyword evidence="3" id="KW-1185">Reference proteome</keyword>
<feature type="region of interest" description="Disordered" evidence="1">
    <location>
        <begin position="73"/>
        <end position="119"/>
    </location>
</feature>
<accession>A0A2G5S9H2</accession>
<feature type="compositionally biased region" description="Basic and acidic residues" evidence="1">
    <location>
        <begin position="103"/>
        <end position="113"/>
    </location>
</feature>
<evidence type="ECO:0000313" key="3">
    <source>
        <dbReference type="Proteomes" id="UP000230233"/>
    </source>
</evidence>
<reference evidence="3" key="1">
    <citation type="submission" date="2017-10" db="EMBL/GenBank/DDBJ databases">
        <title>Rapid genome shrinkage in a self-fertile nematode reveals novel sperm competition proteins.</title>
        <authorList>
            <person name="Yin D."/>
            <person name="Schwarz E.M."/>
            <person name="Thomas C.G."/>
            <person name="Felde R.L."/>
            <person name="Korf I.F."/>
            <person name="Cutter A.D."/>
            <person name="Schartner C.M."/>
            <person name="Ralston E.J."/>
            <person name="Meyer B.J."/>
            <person name="Haag E.S."/>
        </authorList>
    </citation>
    <scope>NUCLEOTIDE SEQUENCE [LARGE SCALE GENOMIC DNA]</scope>
    <source>
        <strain evidence="3">JU1422</strain>
    </source>
</reference>
<dbReference type="AlphaFoldDB" id="A0A2G5S9H2"/>
<gene>
    <name evidence="2" type="ORF">B9Z55_029014</name>
</gene>
<evidence type="ECO:0000256" key="1">
    <source>
        <dbReference type="SAM" id="MobiDB-lite"/>
    </source>
</evidence>
<sequence length="119" mass="13864">MAKKQKVPTGKPDELVLRVQKWFEKEFESYVEEGKSFQRLEWITEVLTAAIHKASAGDEEAIEKIEKRCPPMEVEEGEMFTQTEVKRRYKSKKGPRPETSSEDFERFIGRTEPKPSISL</sequence>
<dbReference type="STRING" id="1611254.A0A2G5S9H2"/>
<proteinExistence type="predicted"/>
<protein>
    <submittedName>
        <fullName evidence="2">Uncharacterized protein</fullName>
    </submittedName>
</protein>
<name>A0A2G5S9H2_9PELO</name>
<evidence type="ECO:0000313" key="2">
    <source>
        <dbReference type="EMBL" id="PIC11551.1"/>
    </source>
</evidence>
<comment type="caution">
    <text evidence="2">The sequence shown here is derived from an EMBL/GenBank/DDBJ whole genome shotgun (WGS) entry which is preliminary data.</text>
</comment>
<dbReference type="Proteomes" id="UP000230233">
    <property type="component" value="Unassembled WGS sequence"/>
</dbReference>
<dbReference type="EMBL" id="PDUG01000072">
    <property type="protein sequence ID" value="PIC11551.1"/>
    <property type="molecule type" value="Genomic_DNA"/>
</dbReference>